<reference evidence="2" key="1">
    <citation type="submission" date="2019-08" db="EMBL/GenBank/DDBJ databases">
        <authorList>
            <person name="Kucharzyk K."/>
            <person name="Murdoch R.W."/>
            <person name="Higgins S."/>
            <person name="Loffler F."/>
        </authorList>
    </citation>
    <scope>NUCLEOTIDE SEQUENCE</scope>
</reference>
<evidence type="ECO:0000313" key="2">
    <source>
        <dbReference type="EMBL" id="MPN25649.1"/>
    </source>
</evidence>
<proteinExistence type="predicted"/>
<dbReference type="EMBL" id="VSSQ01074899">
    <property type="protein sequence ID" value="MPN25649.1"/>
    <property type="molecule type" value="Genomic_DNA"/>
</dbReference>
<accession>A0A645GIL6</accession>
<dbReference type="Pfam" id="PF10646">
    <property type="entry name" value="Germane"/>
    <property type="match status" value="1"/>
</dbReference>
<organism evidence="2">
    <name type="scientific">bioreactor metagenome</name>
    <dbReference type="NCBI Taxonomy" id="1076179"/>
    <lineage>
        <taxon>unclassified sequences</taxon>
        <taxon>metagenomes</taxon>
        <taxon>ecological metagenomes</taxon>
    </lineage>
</organism>
<name>A0A645GIL6_9ZZZZ</name>
<dbReference type="InterPro" id="IPR019606">
    <property type="entry name" value="GerMN"/>
</dbReference>
<feature type="domain" description="GerMN" evidence="1">
    <location>
        <begin position="2"/>
        <end position="48"/>
    </location>
</feature>
<sequence length="72" mass="8158">MVDFSKELVSEMNAGGSTEMAILKSITNSLARYYTVDKVYISIEGNPYSSGHFEMKKDEFFTVDFKDSSELK</sequence>
<comment type="caution">
    <text evidence="2">The sequence shown here is derived from an EMBL/GenBank/DDBJ whole genome shotgun (WGS) entry which is preliminary data.</text>
</comment>
<protein>
    <recommendedName>
        <fullName evidence="1">GerMN domain-containing protein</fullName>
    </recommendedName>
</protein>
<evidence type="ECO:0000259" key="1">
    <source>
        <dbReference type="Pfam" id="PF10646"/>
    </source>
</evidence>
<gene>
    <name evidence="2" type="ORF">SDC9_173061</name>
</gene>
<dbReference type="AlphaFoldDB" id="A0A645GIL6"/>